<accession>A0A5C6C0T4</accession>
<name>A0A5C6C0T4_9BACT</name>
<dbReference type="SUPFAM" id="SSF53383">
    <property type="entry name" value="PLP-dependent transferases"/>
    <property type="match status" value="1"/>
</dbReference>
<organism evidence="7 8">
    <name type="scientific">Allorhodopirellula heiligendammensis</name>
    <dbReference type="NCBI Taxonomy" id="2714739"/>
    <lineage>
        <taxon>Bacteria</taxon>
        <taxon>Pseudomonadati</taxon>
        <taxon>Planctomycetota</taxon>
        <taxon>Planctomycetia</taxon>
        <taxon>Pirellulales</taxon>
        <taxon>Pirellulaceae</taxon>
        <taxon>Allorhodopirellula</taxon>
    </lineage>
</organism>
<gene>
    <name evidence="7" type="ORF">Poly21_03150</name>
</gene>
<comment type="cofactor">
    <cofactor evidence="1">
        <name>pyridoxal 5'-phosphate</name>
        <dbReference type="ChEBI" id="CHEBI:597326"/>
    </cofactor>
</comment>
<dbReference type="GO" id="GO:0006520">
    <property type="term" value="P:amino acid metabolic process"/>
    <property type="evidence" value="ECO:0007669"/>
    <property type="project" value="InterPro"/>
</dbReference>
<dbReference type="GO" id="GO:0030170">
    <property type="term" value="F:pyridoxal phosphate binding"/>
    <property type="evidence" value="ECO:0007669"/>
    <property type="project" value="InterPro"/>
</dbReference>
<dbReference type="PANTHER" id="PTHR46383:SF1">
    <property type="entry name" value="ASPARTATE AMINOTRANSFERASE"/>
    <property type="match status" value="1"/>
</dbReference>
<dbReference type="GO" id="GO:0004069">
    <property type="term" value="F:L-aspartate:2-oxoglutarate aminotransferase activity"/>
    <property type="evidence" value="ECO:0007669"/>
    <property type="project" value="UniProtKB-EC"/>
</dbReference>
<evidence type="ECO:0000313" key="7">
    <source>
        <dbReference type="EMBL" id="TWU18160.1"/>
    </source>
</evidence>
<dbReference type="InterPro" id="IPR004839">
    <property type="entry name" value="Aminotransferase_I/II_large"/>
</dbReference>
<feature type="domain" description="Aminotransferase class I/classII large" evidence="6">
    <location>
        <begin position="61"/>
        <end position="400"/>
    </location>
</feature>
<dbReference type="PANTHER" id="PTHR46383">
    <property type="entry name" value="ASPARTATE AMINOTRANSFERASE"/>
    <property type="match status" value="1"/>
</dbReference>
<keyword evidence="4 7" id="KW-0808">Transferase</keyword>
<keyword evidence="8" id="KW-1185">Reference proteome</keyword>
<sequence length="411" mass="45469">MSTELHAFRTVPKTGVIYVMTEATKRGYLQNRANWANLGQGAPEINEIPNGPPRITNIPVSEDSYEYAPVGGTIELREAVARLYNERYRQGKKSQYTAENVAIGSGGRLALTRLVSTLGPSHIGHFLPDYTAYEELLGSFGTFIPIPITLSSSEQYDFSVDELRKEILGKGLSTILLSNPSNPTGKVISGEKLKAWIEVSRELECALLFDEFYSHYVYDSDILSLSAAEYIDDVNADPVIVFDGLTKNWRYPGFRISWTLGPRDVIEGITSAGSFLDGGASHPIQNAATKIVTLEHANQEAASIKAHFRTKAQYLQAELEKLGIKTEIPQGSFYCWGDLSELPGDLRSGFALFLKGIENNLIVVPGIYFDINPGKRRPKNLSTFESFARFSFGPSLEELELGISILKKIIN</sequence>
<evidence type="ECO:0000256" key="2">
    <source>
        <dbReference type="ARBA" id="ARBA00007441"/>
    </source>
</evidence>
<comment type="similarity">
    <text evidence="2">Belongs to the class-I pyridoxal-phosphate-dependent aminotransferase family.</text>
</comment>
<evidence type="ECO:0000313" key="8">
    <source>
        <dbReference type="Proteomes" id="UP000319908"/>
    </source>
</evidence>
<evidence type="ECO:0000256" key="3">
    <source>
        <dbReference type="ARBA" id="ARBA00022576"/>
    </source>
</evidence>
<comment type="caution">
    <text evidence="7">The sequence shown here is derived from an EMBL/GenBank/DDBJ whole genome shotgun (WGS) entry which is preliminary data.</text>
</comment>
<reference evidence="7 8" key="1">
    <citation type="journal article" date="2020" name="Antonie Van Leeuwenhoek">
        <title>Rhodopirellula heiligendammensis sp. nov., Rhodopirellula pilleata sp. nov., and Rhodopirellula solitaria sp. nov. isolated from natural or artificial marine surfaces in Northern Germany and California, USA, and emended description of the genus Rhodopirellula.</title>
        <authorList>
            <person name="Kallscheuer N."/>
            <person name="Wiegand S."/>
            <person name="Jogler M."/>
            <person name="Boedeker C."/>
            <person name="Peeters S.H."/>
            <person name="Rast P."/>
            <person name="Heuer A."/>
            <person name="Jetten M.S.M."/>
            <person name="Rohde M."/>
            <person name="Jogler C."/>
        </authorList>
    </citation>
    <scope>NUCLEOTIDE SEQUENCE [LARGE SCALE GENOMIC DNA]</scope>
    <source>
        <strain evidence="7 8">Poly21</strain>
    </source>
</reference>
<evidence type="ECO:0000259" key="6">
    <source>
        <dbReference type="Pfam" id="PF00155"/>
    </source>
</evidence>
<dbReference type="InterPro" id="IPR015424">
    <property type="entry name" value="PyrdxlP-dep_Trfase"/>
</dbReference>
<dbReference type="Gene3D" id="3.40.640.10">
    <property type="entry name" value="Type I PLP-dependent aspartate aminotransferase-like (Major domain)"/>
    <property type="match status" value="1"/>
</dbReference>
<dbReference type="InterPro" id="IPR050596">
    <property type="entry name" value="AspAT/PAT-like"/>
</dbReference>
<keyword evidence="3 7" id="KW-0032">Aminotransferase</keyword>
<dbReference type="EMBL" id="SJPU01000001">
    <property type="protein sequence ID" value="TWU18160.1"/>
    <property type="molecule type" value="Genomic_DNA"/>
</dbReference>
<dbReference type="Pfam" id="PF00155">
    <property type="entry name" value="Aminotran_1_2"/>
    <property type="match status" value="1"/>
</dbReference>
<dbReference type="AlphaFoldDB" id="A0A5C6C0T4"/>
<proteinExistence type="inferred from homology"/>
<dbReference type="Proteomes" id="UP000319908">
    <property type="component" value="Unassembled WGS sequence"/>
</dbReference>
<dbReference type="RefSeq" id="WP_302117172.1">
    <property type="nucleotide sequence ID" value="NZ_SJPU01000001.1"/>
</dbReference>
<dbReference type="InterPro" id="IPR015421">
    <property type="entry name" value="PyrdxlP-dep_Trfase_major"/>
</dbReference>
<dbReference type="EC" id="2.6.1.1" evidence="7"/>
<evidence type="ECO:0000256" key="1">
    <source>
        <dbReference type="ARBA" id="ARBA00001933"/>
    </source>
</evidence>
<evidence type="ECO:0000256" key="5">
    <source>
        <dbReference type="ARBA" id="ARBA00022898"/>
    </source>
</evidence>
<protein>
    <submittedName>
        <fullName evidence="7">Aspartate aminotransferase</fullName>
        <ecNumber evidence="7">2.6.1.1</ecNumber>
    </submittedName>
</protein>
<evidence type="ECO:0000256" key="4">
    <source>
        <dbReference type="ARBA" id="ARBA00022679"/>
    </source>
</evidence>
<dbReference type="CDD" id="cd00609">
    <property type="entry name" value="AAT_like"/>
    <property type="match status" value="1"/>
</dbReference>
<keyword evidence="5" id="KW-0663">Pyridoxal phosphate</keyword>